<sequence>MILSLKTFAPSKLLAPYVTAIWDYEDLTGSDNLMLSILPDTATYLCFLYADLLQTTHKGGVYTTRSGLAGFQSFRSDLGGLGKVSGVSARLTPWGLNVFRSGIVKDCAEKRVDCRDIFPRYSIEKIEDKLSNMRTAKERVQCVEDFLLAILNRDNEDLLIQKACRDLSASNGNYPIRMLARNLGLTERTFERRFLNHVGAAPKKYARVVRLRNTIFQRKALSTWADVACAVGYYDQSHMIHDFQELYGISPESLYPQIDVSQTIQFSGLLNLNQTA</sequence>
<dbReference type="InterPro" id="IPR018060">
    <property type="entry name" value="HTH_AraC"/>
</dbReference>
<reference evidence="5 6" key="1">
    <citation type="submission" date="2018-02" db="EMBL/GenBank/DDBJ databases">
        <title>Subsurface microbial communities from deep shales in Ohio and West Virginia, USA.</title>
        <authorList>
            <person name="Wrighton K."/>
        </authorList>
    </citation>
    <scope>NUCLEOTIDE SEQUENCE [LARGE SCALE GENOMIC DNA]</scope>
    <source>
        <strain evidence="5 6">OWC-DMM</strain>
    </source>
</reference>
<proteinExistence type="predicted"/>
<dbReference type="PROSITE" id="PS01124">
    <property type="entry name" value="HTH_ARAC_FAMILY_2"/>
    <property type="match status" value="1"/>
</dbReference>
<dbReference type="GO" id="GO:0003700">
    <property type="term" value="F:DNA-binding transcription factor activity"/>
    <property type="evidence" value="ECO:0007669"/>
    <property type="project" value="InterPro"/>
</dbReference>
<protein>
    <submittedName>
        <fullName evidence="5">AraC family transcriptional regulator</fullName>
    </submittedName>
</protein>
<gene>
    <name evidence="5" type="ORF">B0F87_103260</name>
</gene>
<evidence type="ECO:0000313" key="5">
    <source>
        <dbReference type="EMBL" id="PPK76653.1"/>
    </source>
</evidence>
<keyword evidence="3" id="KW-0804">Transcription</keyword>
<dbReference type="Pfam" id="PF12833">
    <property type="entry name" value="HTH_18"/>
    <property type="match status" value="1"/>
</dbReference>
<organism evidence="5 6">
    <name type="scientific">Methylobacter tundripaludum</name>
    <dbReference type="NCBI Taxonomy" id="173365"/>
    <lineage>
        <taxon>Bacteria</taxon>
        <taxon>Pseudomonadati</taxon>
        <taxon>Pseudomonadota</taxon>
        <taxon>Gammaproteobacteria</taxon>
        <taxon>Methylococcales</taxon>
        <taxon>Methylococcaceae</taxon>
        <taxon>Methylobacter</taxon>
    </lineage>
</organism>
<keyword evidence="2" id="KW-0238">DNA-binding</keyword>
<dbReference type="AlphaFoldDB" id="A0A2S6HGY6"/>
<keyword evidence="1" id="KW-0805">Transcription regulation</keyword>
<dbReference type="InterPro" id="IPR050204">
    <property type="entry name" value="AraC_XylS_family_regulators"/>
</dbReference>
<name>A0A2S6HGY6_9GAMM</name>
<evidence type="ECO:0000256" key="2">
    <source>
        <dbReference type="ARBA" id="ARBA00023125"/>
    </source>
</evidence>
<dbReference type="PANTHER" id="PTHR46796">
    <property type="entry name" value="HTH-TYPE TRANSCRIPTIONAL ACTIVATOR RHAS-RELATED"/>
    <property type="match status" value="1"/>
</dbReference>
<accession>A0A2S6HGY6</accession>
<dbReference type="SMART" id="SM00342">
    <property type="entry name" value="HTH_ARAC"/>
    <property type="match status" value="1"/>
</dbReference>
<dbReference type="RefSeq" id="WP_104428336.1">
    <property type="nucleotide sequence ID" value="NZ_PTIZ01000003.1"/>
</dbReference>
<dbReference type="Proteomes" id="UP000240010">
    <property type="component" value="Unassembled WGS sequence"/>
</dbReference>
<evidence type="ECO:0000259" key="4">
    <source>
        <dbReference type="PROSITE" id="PS01124"/>
    </source>
</evidence>
<feature type="domain" description="HTH araC/xylS-type" evidence="4">
    <location>
        <begin position="157"/>
        <end position="257"/>
    </location>
</feature>
<dbReference type="Gene3D" id="1.10.10.60">
    <property type="entry name" value="Homeodomain-like"/>
    <property type="match status" value="1"/>
</dbReference>
<evidence type="ECO:0000256" key="1">
    <source>
        <dbReference type="ARBA" id="ARBA00023015"/>
    </source>
</evidence>
<dbReference type="EMBL" id="PTIZ01000003">
    <property type="protein sequence ID" value="PPK76653.1"/>
    <property type="molecule type" value="Genomic_DNA"/>
</dbReference>
<dbReference type="GO" id="GO:0043565">
    <property type="term" value="F:sequence-specific DNA binding"/>
    <property type="evidence" value="ECO:0007669"/>
    <property type="project" value="InterPro"/>
</dbReference>
<evidence type="ECO:0000313" key="6">
    <source>
        <dbReference type="Proteomes" id="UP000240010"/>
    </source>
</evidence>
<evidence type="ECO:0000256" key="3">
    <source>
        <dbReference type="ARBA" id="ARBA00023163"/>
    </source>
</evidence>
<dbReference type="PANTHER" id="PTHR46796:SF13">
    <property type="entry name" value="HTH-TYPE TRANSCRIPTIONAL ACTIVATOR RHAS"/>
    <property type="match status" value="1"/>
</dbReference>
<comment type="caution">
    <text evidence="5">The sequence shown here is derived from an EMBL/GenBank/DDBJ whole genome shotgun (WGS) entry which is preliminary data.</text>
</comment>